<keyword evidence="3" id="KW-1185">Reference proteome</keyword>
<dbReference type="Proteomes" id="UP001454036">
    <property type="component" value="Unassembled WGS sequence"/>
</dbReference>
<evidence type="ECO:0008006" key="4">
    <source>
        <dbReference type="Google" id="ProtNLM"/>
    </source>
</evidence>
<feature type="compositionally biased region" description="Low complexity" evidence="1">
    <location>
        <begin position="85"/>
        <end position="104"/>
    </location>
</feature>
<name>A0AAV3PRZ0_LITER</name>
<gene>
    <name evidence="2" type="ORF">LIER_12455</name>
</gene>
<proteinExistence type="predicted"/>
<dbReference type="SUPFAM" id="SSF57756">
    <property type="entry name" value="Retrovirus zinc finger-like domains"/>
    <property type="match status" value="1"/>
</dbReference>
<evidence type="ECO:0000256" key="1">
    <source>
        <dbReference type="SAM" id="MobiDB-lite"/>
    </source>
</evidence>
<organism evidence="2 3">
    <name type="scientific">Lithospermum erythrorhizon</name>
    <name type="common">Purple gromwell</name>
    <name type="synonym">Lithospermum officinale var. erythrorhizon</name>
    <dbReference type="NCBI Taxonomy" id="34254"/>
    <lineage>
        <taxon>Eukaryota</taxon>
        <taxon>Viridiplantae</taxon>
        <taxon>Streptophyta</taxon>
        <taxon>Embryophyta</taxon>
        <taxon>Tracheophyta</taxon>
        <taxon>Spermatophyta</taxon>
        <taxon>Magnoliopsida</taxon>
        <taxon>eudicotyledons</taxon>
        <taxon>Gunneridae</taxon>
        <taxon>Pentapetalae</taxon>
        <taxon>asterids</taxon>
        <taxon>lamiids</taxon>
        <taxon>Boraginales</taxon>
        <taxon>Boraginaceae</taxon>
        <taxon>Boraginoideae</taxon>
        <taxon>Lithospermeae</taxon>
        <taxon>Lithospermum</taxon>
    </lineage>
</organism>
<feature type="region of interest" description="Disordered" evidence="1">
    <location>
        <begin position="56"/>
        <end position="104"/>
    </location>
</feature>
<dbReference type="EMBL" id="BAABME010002409">
    <property type="protein sequence ID" value="GAA0154495.1"/>
    <property type="molecule type" value="Genomic_DNA"/>
</dbReference>
<dbReference type="InterPro" id="IPR036875">
    <property type="entry name" value="Znf_CCHC_sf"/>
</dbReference>
<dbReference type="GO" id="GO:0003676">
    <property type="term" value="F:nucleic acid binding"/>
    <property type="evidence" value="ECO:0007669"/>
    <property type="project" value="InterPro"/>
</dbReference>
<accession>A0AAV3PRZ0</accession>
<dbReference type="AlphaFoldDB" id="A0AAV3PRZ0"/>
<reference evidence="2 3" key="1">
    <citation type="submission" date="2024-01" db="EMBL/GenBank/DDBJ databases">
        <title>The complete chloroplast genome sequence of Lithospermum erythrorhizon: insights into the phylogenetic relationship among Boraginaceae species and the maternal lineages of purple gromwells.</title>
        <authorList>
            <person name="Okada T."/>
            <person name="Watanabe K."/>
        </authorList>
    </citation>
    <scope>NUCLEOTIDE SEQUENCE [LARGE SCALE GENOMIC DNA]</scope>
</reference>
<evidence type="ECO:0000313" key="3">
    <source>
        <dbReference type="Proteomes" id="UP001454036"/>
    </source>
</evidence>
<dbReference type="Gene3D" id="4.10.60.10">
    <property type="entry name" value="Zinc finger, CCHC-type"/>
    <property type="match status" value="1"/>
</dbReference>
<sequence length="149" mass="17012">MANEAFVHGEPMTNKKYVRKKKGVALNASCKEGNEEELKETMSLLAKKFNKTMKRFNKKPYSTRDSSSGNDRRFDSWNKNNKTIGGNNSTGQQNQNQQNQGKGIQCRKCEGFGHIQVQCPNYIKKQNKNYYITYSDEDSDEEANVPPTS</sequence>
<evidence type="ECO:0000313" key="2">
    <source>
        <dbReference type="EMBL" id="GAA0154495.1"/>
    </source>
</evidence>
<protein>
    <recommendedName>
        <fullName evidence="4">Gag-protease polyprotein</fullName>
    </recommendedName>
</protein>
<comment type="caution">
    <text evidence="2">The sequence shown here is derived from an EMBL/GenBank/DDBJ whole genome shotgun (WGS) entry which is preliminary data.</text>
</comment>
<dbReference type="GO" id="GO:0008270">
    <property type="term" value="F:zinc ion binding"/>
    <property type="evidence" value="ECO:0007669"/>
    <property type="project" value="InterPro"/>
</dbReference>